<evidence type="ECO:0000313" key="2">
    <source>
        <dbReference type="Proteomes" id="UP001627154"/>
    </source>
</evidence>
<reference evidence="1 2" key="1">
    <citation type="journal article" date="2024" name="bioRxiv">
        <title>A reference genome for Trichogramma kaykai: A tiny desert-dwelling parasitoid wasp with competing sex-ratio distorters.</title>
        <authorList>
            <person name="Culotta J."/>
            <person name="Lindsey A.R."/>
        </authorList>
    </citation>
    <scope>NUCLEOTIDE SEQUENCE [LARGE SCALE GENOMIC DNA]</scope>
    <source>
        <strain evidence="1 2">KSX58</strain>
    </source>
</reference>
<dbReference type="AlphaFoldDB" id="A0ABD2X1J1"/>
<proteinExistence type="predicted"/>
<name>A0ABD2X1J1_9HYME</name>
<evidence type="ECO:0000313" key="1">
    <source>
        <dbReference type="EMBL" id="KAL3398974.1"/>
    </source>
</evidence>
<gene>
    <name evidence="1" type="ORF">TKK_008061</name>
</gene>
<dbReference type="EMBL" id="JBJJXI010000059">
    <property type="protein sequence ID" value="KAL3398974.1"/>
    <property type="molecule type" value="Genomic_DNA"/>
</dbReference>
<protein>
    <submittedName>
        <fullName evidence="1">Uncharacterized protein</fullName>
    </submittedName>
</protein>
<organism evidence="1 2">
    <name type="scientific">Trichogramma kaykai</name>
    <dbReference type="NCBI Taxonomy" id="54128"/>
    <lineage>
        <taxon>Eukaryota</taxon>
        <taxon>Metazoa</taxon>
        <taxon>Ecdysozoa</taxon>
        <taxon>Arthropoda</taxon>
        <taxon>Hexapoda</taxon>
        <taxon>Insecta</taxon>
        <taxon>Pterygota</taxon>
        <taxon>Neoptera</taxon>
        <taxon>Endopterygota</taxon>
        <taxon>Hymenoptera</taxon>
        <taxon>Apocrita</taxon>
        <taxon>Proctotrupomorpha</taxon>
        <taxon>Chalcidoidea</taxon>
        <taxon>Trichogrammatidae</taxon>
        <taxon>Trichogramma</taxon>
    </lineage>
</organism>
<comment type="caution">
    <text evidence="1">The sequence shown here is derived from an EMBL/GenBank/DDBJ whole genome shotgun (WGS) entry which is preliminary data.</text>
</comment>
<keyword evidence="2" id="KW-1185">Reference proteome</keyword>
<sequence>MKSIKSSEHLRRVQETFITYHTISGEIPLPPKQEQFWGSPKNKINLQNYLRLLYAICSRTFNLEYLAFICRHHEAIELGGCWLRPPKHHLSQNIHLSTTD</sequence>
<accession>A0ABD2X1J1</accession>
<dbReference type="Proteomes" id="UP001627154">
    <property type="component" value="Unassembled WGS sequence"/>
</dbReference>